<dbReference type="Proteomes" id="UP000199481">
    <property type="component" value="Unassembled WGS sequence"/>
</dbReference>
<dbReference type="SFLD" id="SFLDG01140">
    <property type="entry name" value="C2.B:_Phosphomannomutase_and_P"/>
    <property type="match status" value="1"/>
</dbReference>
<dbReference type="Gene3D" id="3.40.50.1000">
    <property type="entry name" value="HAD superfamily/HAD-like"/>
    <property type="match status" value="1"/>
</dbReference>
<dbReference type="OrthoDB" id="9790031at2"/>
<dbReference type="PROSITE" id="PS01228">
    <property type="entry name" value="COF_1"/>
    <property type="match status" value="1"/>
</dbReference>
<dbReference type="SUPFAM" id="SSF56784">
    <property type="entry name" value="HAD-like"/>
    <property type="match status" value="1"/>
</dbReference>
<dbReference type="InterPro" id="IPR036412">
    <property type="entry name" value="HAD-like_sf"/>
</dbReference>
<dbReference type="PANTHER" id="PTHR10000">
    <property type="entry name" value="PHOSPHOSERINE PHOSPHATASE"/>
    <property type="match status" value="1"/>
</dbReference>
<dbReference type="NCBIfam" id="TIGR01484">
    <property type="entry name" value="HAD-SF-IIB"/>
    <property type="match status" value="1"/>
</dbReference>
<evidence type="ECO:0000313" key="2">
    <source>
        <dbReference type="Proteomes" id="UP000199481"/>
    </source>
</evidence>
<dbReference type="SFLD" id="SFLDG01144">
    <property type="entry name" value="C2.B.4:_PGP_Like"/>
    <property type="match status" value="1"/>
</dbReference>
<dbReference type="InterPro" id="IPR000150">
    <property type="entry name" value="Cof"/>
</dbReference>
<evidence type="ECO:0000313" key="1">
    <source>
        <dbReference type="EMBL" id="SDQ06136.1"/>
    </source>
</evidence>
<name>A0A1H0XU19_9LACT</name>
<accession>A0A1H0XU19</accession>
<dbReference type="AlphaFoldDB" id="A0A1H0XU19"/>
<dbReference type="PANTHER" id="PTHR10000:SF8">
    <property type="entry name" value="HAD SUPERFAMILY HYDROLASE-LIKE, TYPE 3"/>
    <property type="match status" value="1"/>
</dbReference>
<organism evidence="1 2">
    <name type="scientific">Carnobacterium viridans</name>
    <dbReference type="NCBI Taxonomy" id="174587"/>
    <lineage>
        <taxon>Bacteria</taxon>
        <taxon>Bacillati</taxon>
        <taxon>Bacillota</taxon>
        <taxon>Bacilli</taxon>
        <taxon>Lactobacillales</taxon>
        <taxon>Carnobacteriaceae</taxon>
        <taxon>Carnobacterium</taxon>
    </lineage>
</organism>
<dbReference type="GO" id="GO:0000287">
    <property type="term" value="F:magnesium ion binding"/>
    <property type="evidence" value="ECO:0007669"/>
    <property type="project" value="TreeGrafter"/>
</dbReference>
<protein>
    <recommendedName>
        <fullName evidence="3">Sugar-phosphatase</fullName>
    </recommendedName>
</protein>
<dbReference type="SFLD" id="SFLDS00003">
    <property type="entry name" value="Haloacid_Dehalogenase"/>
    <property type="match status" value="1"/>
</dbReference>
<dbReference type="Pfam" id="PF08282">
    <property type="entry name" value="Hydrolase_3"/>
    <property type="match status" value="1"/>
</dbReference>
<dbReference type="InterPro" id="IPR023214">
    <property type="entry name" value="HAD_sf"/>
</dbReference>
<evidence type="ECO:0008006" key="3">
    <source>
        <dbReference type="Google" id="ProtNLM"/>
    </source>
</evidence>
<reference evidence="2" key="1">
    <citation type="submission" date="2016-10" db="EMBL/GenBank/DDBJ databases">
        <authorList>
            <person name="Varghese N."/>
            <person name="Submissions S."/>
        </authorList>
    </citation>
    <scope>NUCLEOTIDE SEQUENCE [LARGE SCALE GENOMIC DNA]</scope>
    <source>
        <strain evidence="2">MPL-11</strain>
    </source>
</reference>
<dbReference type="EMBL" id="FNJW01000008">
    <property type="protein sequence ID" value="SDQ06136.1"/>
    <property type="molecule type" value="Genomic_DNA"/>
</dbReference>
<sequence length="269" mass="29584">MIKLVAIDLDGTLLNGKHGISDENKEAIKQAKEQGVKVVLCTGRPLLGMIAYLEELNLREAGDYGITYNGGLVQRTDTGEVLSKTTLTKAETEEIFKLSKQINLPCNFIDLEKIYEPPYPKGRESLYPTVMSALPYVPIAMEEVPEDIAINKTVFCYAQMDLDEAIKNIPVHFYKKYTIMKSRPILLELMPKGVDKGSGIAVLADLLGFKASEVMALGDEANDAAMIEYAGVGVAMGNATDDIKSMAQYITKTNEEHGVAHAFQKFVLN</sequence>
<dbReference type="NCBIfam" id="TIGR00099">
    <property type="entry name" value="Cof-subfamily"/>
    <property type="match status" value="1"/>
</dbReference>
<gene>
    <name evidence="1" type="ORF">SAMN04487752_0461</name>
</gene>
<dbReference type="RefSeq" id="WP_035022561.1">
    <property type="nucleotide sequence ID" value="NZ_CP084916.1"/>
</dbReference>
<proteinExistence type="predicted"/>
<dbReference type="GO" id="GO:0016791">
    <property type="term" value="F:phosphatase activity"/>
    <property type="evidence" value="ECO:0007669"/>
    <property type="project" value="TreeGrafter"/>
</dbReference>
<dbReference type="Gene3D" id="3.30.1240.10">
    <property type="match status" value="1"/>
</dbReference>
<dbReference type="CDD" id="cd07516">
    <property type="entry name" value="HAD_Pase"/>
    <property type="match status" value="1"/>
</dbReference>
<dbReference type="GO" id="GO:0005829">
    <property type="term" value="C:cytosol"/>
    <property type="evidence" value="ECO:0007669"/>
    <property type="project" value="TreeGrafter"/>
</dbReference>
<keyword evidence="2" id="KW-1185">Reference proteome</keyword>
<dbReference type="InterPro" id="IPR006379">
    <property type="entry name" value="HAD-SF_hydro_IIB"/>
</dbReference>